<keyword evidence="2" id="KW-1185">Reference proteome</keyword>
<dbReference type="AlphaFoldDB" id="A0A927I2Y4"/>
<evidence type="ECO:0000313" key="1">
    <source>
        <dbReference type="EMBL" id="MBD3849132.1"/>
    </source>
</evidence>
<proteinExistence type="predicted"/>
<gene>
    <name evidence="1" type="ORF">IED13_25820</name>
</gene>
<name>A0A927I2Y4_9HYPH</name>
<evidence type="ECO:0000313" key="2">
    <source>
        <dbReference type="Proteomes" id="UP000619295"/>
    </source>
</evidence>
<reference evidence="1" key="1">
    <citation type="submission" date="2020-09" db="EMBL/GenBank/DDBJ databases">
        <title>Bosea spartocytisi sp. nov. a root nodule endophyte of Spartocytisus supranubius in the high mountain ecosystem fo the Teide National Park (Canary Islands, Spain).</title>
        <authorList>
            <person name="Pulido-Suarez L."/>
            <person name="Peix A."/>
            <person name="Igual J.M."/>
            <person name="Socas-Perez N."/>
            <person name="Velazquez E."/>
            <person name="Flores-Felix J.D."/>
            <person name="Leon-Barrios M."/>
        </authorList>
    </citation>
    <scope>NUCLEOTIDE SEQUENCE</scope>
    <source>
        <strain evidence="1">SSUT16</strain>
    </source>
</reference>
<protein>
    <submittedName>
        <fullName evidence="1">Uncharacterized protein</fullName>
    </submittedName>
</protein>
<dbReference type="Proteomes" id="UP000619295">
    <property type="component" value="Unassembled WGS sequence"/>
</dbReference>
<organism evidence="1 2">
    <name type="scientific">Bosea spartocytisi</name>
    <dbReference type="NCBI Taxonomy" id="2773451"/>
    <lineage>
        <taxon>Bacteria</taxon>
        <taxon>Pseudomonadati</taxon>
        <taxon>Pseudomonadota</taxon>
        <taxon>Alphaproteobacteria</taxon>
        <taxon>Hyphomicrobiales</taxon>
        <taxon>Boseaceae</taxon>
        <taxon>Bosea</taxon>
    </lineage>
</organism>
<dbReference type="EMBL" id="JACXWY010000029">
    <property type="protein sequence ID" value="MBD3849132.1"/>
    <property type="molecule type" value="Genomic_DNA"/>
</dbReference>
<sequence>MEGSSAKAQTPTADPGAWRSMSYANLQTPSPATATYVDIWKDAIDENNRHYEQRGDRRFSKGNAPANEAHFVIWSSRRSVVFSILDTASQCEPKTTFSEAGAAVKLCPVRIAVYEGLQVRTMDGGKACFLELDQPSPATAAASGAYASYDVARRTLKTGLLVNHEAVDGCSFDVPLPRQ</sequence>
<accession>A0A927I2Y4</accession>
<comment type="caution">
    <text evidence="1">The sequence shown here is derived from an EMBL/GenBank/DDBJ whole genome shotgun (WGS) entry which is preliminary data.</text>
</comment>